<dbReference type="InterPro" id="IPR001666">
    <property type="entry name" value="PI_transfer"/>
</dbReference>
<dbReference type="GO" id="GO:0008526">
    <property type="term" value="F:phosphatidylinositol transfer activity"/>
    <property type="evidence" value="ECO:0007669"/>
    <property type="project" value="TreeGrafter"/>
</dbReference>
<dbReference type="PANTHER" id="PTHR10658">
    <property type="entry name" value="PHOSPHATIDYLINOSITOL TRANSFER PROTEIN"/>
    <property type="match status" value="1"/>
</dbReference>
<dbReference type="EMBL" id="AJWJ01000141">
    <property type="protein sequence ID" value="KAF2074562.1"/>
    <property type="molecule type" value="Genomic_DNA"/>
</dbReference>
<dbReference type="GO" id="GO:0008525">
    <property type="term" value="F:phosphatidylcholine transporter activity"/>
    <property type="evidence" value="ECO:0007669"/>
    <property type="project" value="TreeGrafter"/>
</dbReference>
<dbReference type="Proteomes" id="UP000695562">
    <property type="component" value="Unassembled WGS sequence"/>
</dbReference>
<keyword evidence="4" id="KW-1185">Reference proteome</keyword>
<evidence type="ECO:0000313" key="3">
    <source>
        <dbReference type="EMBL" id="KAF2074562.1"/>
    </source>
</evidence>
<proteinExistence type="predicted"/>
<dbReference type="GO" id="GO:0035091">
    <property type="term" value="F:phosphatidylinositol binding"/>
    <property type="evidence" value="ECO:0007669"/>
    <property type="project" value="TreeGrafter"/>
</dbReference>
<dbReference type="Gene3D" id="3.30.530.20">
    <property type="match status" value="1"/>
</dbReference>
<organism evidence="3 4">
    <name type="scientific">Polysphondylium violaceum</name>
    <dbReference type="NCBI Taxonomy" id="133409"/>
    <lineage>
        <taxon>Eukaryota</taxon>
        <taxon>Amoebozoa</taxon>
        <taxon>Evosea</taxon>
        <taxon>Eumycetozoa</taxon>
        <taxon>Dictyostelia</taxon>
        <taxon>Dictyosteliales</taxon>
        <taxon>Dictyosteliaceae</taxon>
        <taxon>Polysphondylium</taxon>
    </lineage>
</organism>
<name>A0A8J4PXC0_9MYCE</name>
<dbReference type="FunFam" id="3.30.530.20:FF:000028">
    <property type="entry name" value="Phosphatidylinositol transfer protein 5"/>
    <property type="match status" value="1"/>
</dbReference>
<dbReference type="Pfam" id="PF02121">
    <property type="entry name" value="IP_trans"/>
    <property type="match status" value="1"/>
</dbReference>
<keyword evidence="1" id="KW-0446">Lipid-binding</keyword>
<gene>
    <name evidence="3" type="ORF">CYY_004144</name>
</gene>
<reference evidence="3" key="1">
    <citation type="submission" date="2020-01" db="EMBL/GenBank/DDBJ databases">
        <title>Development of genomics and gene disruption for Polysphondylium violaceum indicates a role for the polyketide synthase stlB in stalk morphogenesis.</title>
        <authorList>
            <person name="Narita B."/>
            <person name="Kawabe Y."/>
            <person name="Kin K."/>
            <person name="Saito T."/>
            <person name="Gibbs R."/>
            <person name="Kuspa A."/>
            <person name="Muzny D."/>
            <person name="Queller D."/>
            <person name="Richards S."/>
            <person name="Strassman J."/>
            <person name="Sucgang R."/>
            <person name="Worley K."/>
            <person name="Schaap P."/>
        </authorList>
    </citation>
    <scope>NUCLEOTIDE SEQUENCE</scope>
    <source>
        <strain evidence="3">QSvi11</strain>
    </source>
</reference>
<comment type="caution">
    <text evidence="3">The sequence shown here is derived from an EMBL/GenBank/DDBJ whole genome shotgun (WGS) entry which is preliminary data.</text>
</comment>
<dbReference type="PRINTS" id="PR00391">
    <property type="entry name" value="PITRANSFER"/>
</dbReference>
<evidence type="ECO:0000313" key="4">
    <source>
        <dbReference type="Proteomes" id="UP000695562"/>
    </source>
</evidence>
<dbReference type="CDD" id="cd07815">
    <property type="entry name" value="SRPBCC_PITP"/>
    <property type="match status" value="1"/>
</dbReference>
<dbReference type="PANTHER" id="PTHR10658:SF81">
    <property type="entry name" value="PROTEIN RETINAL DEGENERATION B"/>
    <property type="match status" value="1"/>
</dbReference>
<accession>A0A8J4PXC0</accession>
<dbReference type="OrthoDB" id="18453at2759"/>
<dbReference type="InterPro" id="IPR055261">
    <property type="entry name" value="PI_transfer_N"/>
</dbReference>
<evidence type="ECO:0000259" key="2">
    <source>
        <dbReference type="Pfam" id="PF02121"/>
    </source>
</evidence>
<dbReference type="InterPro" id="IPR023393">
    <property type="entry name" value="START-like_dom_sf"/>
</dbReference>
<dbReference type="AlphaFoldDB" id="A0A8J4PXC0"/>
<dbReference type="SUPFAM" id="SSF55961">
    <property type="entry name" value="Bet v1-like"/>
    <property type="match status" value="1"/>
</dbReference>
<dbReference type="GO" id="GO:0005794">
    <property type="term" value="C:Golgi apparatus"/>
    <property type="evidence" value="ECO:0007669"/>
    <property type="project" value="UniProtKB-ARBA"/>
</dbReference>
<sequence length="261" mass="30227">MLIKEYRIILPLTVEEYQVAQLYMVAKKSKESTKDGEGIEIVVNEPYEDEKSKGQYTHKKIYLANSLPRFAAAILPASALVVEEKAWNAYPYCKTVYSCPFFGEKLTLSIESIHKAGRGEEDNALNCNKETLDKRVVDVIDIANDPIDSKDYIATEDPKIFKSEKTQRGPLDTKDWQKSCEPVMTCYKLVHAEFKYWGFQTKVENVIQKTGVRDVLLKAHRALFCWIDEWFGLTIEDIRRIEEETKNELQKKISEQNEKKK</sequence>
<protein>
    <recommendedName>
        <fullName evidence="2">Phosphatidylinositol transfer protein N-terminal domain-containing protein</fullName>
    </recommendedName>
</protein>
<evidence type="ECO:0000256" key="1">
    <source>
        <dbReference type="ARBA" id="ARBA00023121"/>
    </source>
</evidence>
<dbReference type="GO" id="GO:0071944">
    <property type="term" value="C:cell periphery"/>
    <property type="evidence" value="ECO:0007669"/>
    <property type="project" value="UniProtKB-ARBA"/>
</dbReference>
<feature type="domain" description="Phosphatidylinositol transfer protein N-terminal" evidence="2">
    <location>
        <begin position="1"/>
        <end position="246"/>
    </location>
</feature>
<dbReference type="GO" id="GO:0031210">
    <property type="term" value="F:phosphatidylcholine binding"/>
    <property type="evidence" value="ECO:0007669"/>
    <property type="project" value="TreeGrafter"/>
</dbReference>